<gene>
    <name evidence="2" type="ORF">BOX15_Mlig034311g1</name>
</gene>
<dbReference type="AlphaFoldDB" id="A0A267GVU4"/>
<accession>A0A267GVU4</accession>
<feature type="compositionally biased region" description="Polar residues" evidence="1">
    <location>
        <begin position="1"/>
        <end position="12"/>
    </location>
</feature>
<evidence type="ECO:0000313" key="2">
    <source>
        <dbReference type="EMBL" id="PAA90143.1"/>
    </source>
</evidence>
<feature type="region of interest" description="Disordered" evidence="1">
    <location>
        <begin position="416"/>
        <end position="488"/>
    </location>
</feature>
<evidence type="ECO:0000313" key="3">
    <source>
        <dbReference type="Proteomes" id="UP000215902"/>
    </source>
</evidence>
<proteinExistence type="predicted"/>
<feature type="region of interest" description="Disordered" evidence="1">
    <location>
        <begin position="392"/>
        <end position="411"/>
    </location>
</feature>
<evidence type="ECO:0008006" key="4">
    <source>
        <dbReference type="Google" id="ProtNLM"/>
    </source>
</evidence>
<feature type="compositionally biased region" description="Basic residues" evidence="1">
    <location>
        <begin position="188"/>
        <end position="199"/>
    </location>
</feature>
<keyword evidence="3" id="KW-1185">Reference proteome</keyword>
<reference evidence="2 3" key="1">
    <citation type="submission" date="2017-06" db="EMBL/GenBank/DDBJ databases">
        <title>A platform for efficient transgenesis in Macrostomum lignano, a flatworm model organism for stem cell research.</title>
        <authorList>
            <person name="Berezikov E."/>
        </authorList>
    </citation>
    <scope>NUCLEOTIDE SEQUENCE [LARGE SCALE GENOMIC DNA]</scope>
    <source>
        <strain evidence="2">DV1</strain>
        <tissue evidence="2">Whole organism</tissue>
    </source>
</reference>
<feature type="compositionally biased region" description="Basic and acidic residues" evidence="1">
    <location>
        <begin position="452"/>
        <end position="469"/>
    </location>
</feature>
<name>A0A267GVU4_9PLAT</name>
<organism evidence="2 3">
    <name type="scientific">Macrostomum lignano</name>
    <dbReference type="NCBI Taxonomy" id="282301"/>
    <lineage>
        <taxon>Eukaryota</taxon>
        <taxon>Metazoa</taxon>
        <taxon>Spiralia</taxon>
        <taxon>Lophotrochozoa</taxon>
        <taxon>Platyhelminthes</taxon>
        <taxon>Rhabditophora</taxon>
        <taxon>Macrostomorpha</taxon>
        <taxon>Macrostomida</taxon>
        <taxon>Macrostomidae</taxon>
        <taxon>Macrostomum</taxon>
    </lineage>
</organism>
<sequence>MSSSPSVQQLGNNEEDRQGGSPYFPRISGANTVTRPSPMQTATDDAFPTVKLQAKMVKQTPLPYQTQEFRPCIVLKKFEPSVRVSDSFVPGIQADEVLSEFKKKRTVILHTDRYSHQGQLKLDANSQKVRLAQEGQMLQDARSRMRLREALAHRARHDLHLGGSPLAADEASNEEVGNAAAKTTSNQRSKKSHHRRKRHQAEPPQQQQAGKLSFIPEDSSESGRHRRGQDSTSQLVSQSQLRAPMFGAGGAGQSFASRSEYDALAALISADSGAASGAAGHQQQQQQQSELLLNSDFPGSSGLEKVKLDGSKAVFNRRSDILTEIARLKAIVLPDFAKDLFVGRGIRLPESHALNNPKKTLAAGDPVLDALLHRAQQPSRIIDESGNVLIASSGDSQQQQQQQQPKRQVFAADVAAKPNVSTESQPKPKTDNGSDQTQQQPPPQEQLESLEEEQKQQPEPTDNKDVSKEEQEEPMEPLPEPFLGLPSEWMRNDADVSGKIQTDEGNIQEQIKRLDLPPALTGYLLAIFAASSHARAAPLSLELGRLIGQRFLLTQESFNTGGTATRSLIGWLRRGLDLFHDVDREVKGSISLIAFLDILSSMRGMPLDNEEMSSLQSAFGLSGDSVSKLTFLTLLPFLLDTLNRIKA</sequence>
<protein>
    <recommendedName>
        <fullName evidence="4">EF-hand domain-containing protein</fullName>
    </recommendedName>
</protein>
<dbReference type="EMBL" id="NIVC01000126">
    <property type="protein sequence ID" value="PAA90143.1"/>
    <property type="molecule type" value="Genomic_DNA"/>
</dbReference>
<dbReference type="OrthoDB" id="10007716at2759"/>
<feature type="compositionally biased region" description="Polar residues" evidence="1">
    <location>
        <begin position="29"/>
        <end position="43"/>
    </location>
</feature>
<feature type="region of interest" description="Disordered" evidence="1">
    <location>
        <begin position="161"/>
        <end position="237"/>
    </location>
</feature>
<evidence type="ECO:0000256" key="1">
    <source>
        <dbReference type="SAM" id="MobiDB-lite"/>
    </source>
</evidence>
<dbReference type="Proteomes" id="UP000215902">
    <property type="component" value="Unassembled WGS sequence"/>
</dbReference>
<comment type="caution">
    <text evidence="2">The sequence shown here is derived from an EMBL/GenBank/DDBJ whole genome shotgun (WGS) entry which is preliminary data.</text>
</comment>
<feature type="region of interest" description="Disordered" evidence="1">
    <location>
        <begin position="1"/>
        <end position="45"/>
    </location>
</feature>